<gene>
    <name evidence="1" type="ORF">COCON_G00169590</name>
</gene>
<name>A0A9Q1D7K0_CONCO</name>
<keyword evidence="2" id="KW-1185">Reference proteome</keyword>
<dbReference type="EMBL" id="JAFJMO010000012">
    <property type="protein sequence ID" value="KAJ8261236.1"/>
    <property type="molecule type" value="Genomic_DNA"/>
</dbReference>
<dbReference type="Proteomes" id="UP001152803">
    <property type="component" value="Unassembled WGS sequence"/>
</dbReference>
<reference evidence="1" key="1">
    <citation type="journal article" date="2023" name="Science">
        <title>Genome structures resolve the early diversification of teleost fishes.</title>
        <authorList>
            <person name="Parey E."/>
            <person name="Louis A."/>
            <person name="Montfort J."/>
            <person name="Bouchez O."/>
            <person name="Roques C."/>
            <person name="Iampietro C."/>
            <person name="Lluch J."/>
            <person name="Castinel A."/>
            <person name="Donnadieu C."/>
            <person name="Desvignes T."/>
            <person name="Floi Bucao C."/>
            <person name="Jouanno E."/>
            <person name="Wen M."/>
            <person name="Mejri S."/>
            <person name="Dirks R."/>
            <person name="Jansen H."/>
            <person name="Henkel C."/>
            <person name="Chen W.J."/>
            <person name="Zahm M."/>
            <person name="Cabau C."/>
            <person name="Klopp C."/>
            <person name="Thompson A.W."/>
            <person name="Robinson-Rechavi M."/>
            <person name="Braasch I."/>
            <person name="Lecointre G."/>
            <person name="Bobe J."/>
            <person name="Postlethwait J.H."/>
            <person name="Berthelot C."/>
            <person name="Roest Crollius H."/>
            <person name="Guiguen Y."/>
        </authorList>
    </citation>
    <scope>NUCLEOTIDE SEQUENCE</scope>
    <source>
        <strain evidence="1">Concon-B</strain>
    </source>
</reference>
<organism evidence="1 2">
    <name type="scientific">Conger conger</name>
    <name type="common">Conger eel</name>
    <name type="synonym">Muraena conger</name>
    <dbReference type="NCBI Taxonomy" id="82655"/>
    <lineage>
        <taxon>Eukaryota</taxon>
        <taxon>Metazoa</taxon>
        <taxon>Chordata</taxon>
        <taxon>Craniata</taxon>
        <taxon>Vertebrata</taxon>
        <taxon>Euteleostomi</taxon>
        <taxon>Actinopterygii</taxon>
        <taxon>Neopterygii</taxon>
        <taxon>Teleostei</taxon>
        <taxon>Anguilliformes</taxon>
        <taxon>Congridae</taxon>
        <taxon>Conger</taxon>
    </lineage>
</organism>
<evidence type="ECO:0000313" key="2">
    <source>
        <dbReference type="Proteomes" id="UP001152803"/>
    </source>
</evidence>
<evidence type="ECO:0000313" key="1">
    <source>
        <dbReference type="EMBL" id="KAJ8261236.1"/>
    </source>
</evidence>
<proteinExistence type="predicted"/>
<protein>
    <submittedName>
        <fullName evidence="1">Uncharacterized protein</fullName>
    </submittedName>
</protein>
<comment type="caution">
    <text evidence="1">The sequence shown here is derived from an EMBL/GenBank/DDBJ whole genome shotgun (WGS) entry which is preliminary data.</text>
</comment>
<sequence length="132" mass="14324">MRPLLSLFARTPWSDQKRCTFSSVSQSSGLKRASSDGSSCRAVSGLTSGNILKISELMCSIPLVSTSYLSLVPEGVFLLVVKRNEGALQQWDKELLEKEKKQDGVLAMAGSTPFTAASDWVFDVHMSACSKC</sequence>
<dbReference type="AlphaFoldDB" id="A0A9Q1D7K0"/>
<accession>A0A9Q1D7K0</accession>